<dbReference type="Proteomes" id="UP000070578">
    <property type="component" value="Unassembled WGS sequence"/>
</dbReference>
<sequence>MLTGMGNGSVFGATLMCFLGRGQFEVWGGVGMPAYDPSTFSGFMEWTMFIFGFAFVAILVVALNRHDKLEKAAA</sequence>
<comment type="caution">
    <text evidence="2">The sequence shown here is derived from an EMBL/GenBank/DDBJ whole genome shotgun (WGS) entry which is preliminary data.</text>
</comment>
<feature type="transmembrane region" description="Helical" evidence="1">
    <location>
        <begin position="46"/>
        <end position="63"/>
    </location>
</feature>
<organism evidence="2 3">
    <name type="scientific">Candidatus Gallionella acididurans</name>
    <dbReference type="NCBI Taxonomy" id="1796491"/>
    <lineage>
        <taxon>Bacteria</taxon>
        <taxon>Pseudomonadati</taxon>
        <taxon>Pseudomonadota</taxon>
        <taxon>Betaproteobacteria</taxon>
        <taxon>Nitrosomonadales</taxon>
        <taxon>Gallionellaceae</taxon>
        <taxon>Gallionella</taxon>
    </lineage>
</organism>
<dbReference type="AlphaFoldDB" id="A0A139BQS7"/>
<evidence type="ECO:0000313" key="2">
    <source>
        <dbReference type="EMBL" id="KXS31367.1"/>
    </source>
</evidence>
<keyword evidence="1" id="KW-0472">Membrane</keyword>
<accession>A0A139BQS7</accession>
<reference evidence="2 3" key="1">
    <citation type="submission" date="2016-02" db="EMBL/GenBank/DDBJ databases">
        <authorList>
            <person name="Wen L."/>
            <person name="He K."/>
            <person name="Yang H."/>
        </authorList>
    </citation>
    <scope>NUCLEOTIDE SEQUENCE [LARGE SCALE GENOMIC DNA]</scope>
    <source>
        <strain evidence="2">ShG14-8</strain>
    </source>
</reference>
<protein>
    <submittedName>
        <fullName evidence="2">Uncharacterized protein</fullName>
    </submittedName>
</protein>
<evidence type="ECO:0000313" key="3">
    <source>
        <dbReference type="Proteomes" id="UP000070578"/>
    </source>
</evidence>
<keyword evidence="1" id="KW-0812">Transmembrane</keyword>
<evidence type="ECO:0000256" key="1">
    <source>
        <dbReference type="SAM" id="Phobius"/>
    </source>
</evidence>
<reference evidence="2 3" key="2">
    <citation type="submission" date="2016-03" db="EMBL/GenBank/DDBJ databases">
        <title>New uncultured bacterium of the family Gallionellaceae from acid mine drainage: description and reconstruction of genome based on metagenomic analysis of microbial community.</title>
        <authorList>
            <person name="Kadnikov V."/>
            <person name="Ivasenko D."/>
            <person name="Beletsky A."/>
            <person name="Mardanov A."/>
            <person name="Danilova E."/>
            <person name="Pimenov N."/>
            <person name="Karnachuk O."/>
            <person name="Ravin N."/>
        </authorList>
    </citation>
    <scope>NUCLEOTIDE SEQUENCE [LARGE SCALE GENOMIC DNA]</scope>
    <source>
        <strain evidence="2">ShG14-8</strain>
    </source>
</reference>
<keyword evidence="1" id="KW-1133">Transmembrane helix</keyword>
<dbReference type="EMBL" id="LSLI01000079">
    <property type="protein sequence ID" value="KXS31367.1"/>
    <property type="molecule type" value="Genomic_DNA"/>
</dbReference>
<proteinExistence type="predicted"/>
<name>A0A139BQS7_9PROT</name>
<gene>
    <name evidence="2" type="ORF">AWT59_2508</name>
</gene>